<keyword evidence="2" id="KW-1185">Reference proteome</keyword>
<dbReference type="RefSeq" id="WP_226544789.1">
    <property type="nucleotide sequence ID" value="NZ_JAJAPW010000016.1"/>
</dbReference>
<accession>A0A9X1I1Z0</accession>
<evidence type="ECO:0000313" key="1">
    <source>
        <dbReference type="EMBL" id="MCB4800314.1"/>
    </source>
</evidence>
<dbReference type="AlphaFoldDB" id="A0A9X1I1Z0"/>
<dbReference type="Proteomes" id="UP001139199">
    <property type="component" value="Unassembled WGS sequence"/>
</dbReference>
<reference evidence="1" key="1">
    <citation type="submission" date="2021-10" db="EMBL/GenBank/DDBJ databases">
        <title>Tamlana sargassums sp. nov., and Tamlana laminarinivorans sp. nov., two new bacteria isolated from the brown alga.</title>
        <authorList>
            <person name="Li J."/>
        </authorList>
    </citation>
    <scope>NUCLEOTIDE SEQUENCE</scope>
    <source>
        <strain evidence="1">PT2-4</strain>
    </source>
</reference>
<sequence>MKTVIRTLFLVLILQSCSNKKNNSEIFGHWISTKSANTVELKFFKDSLIYYTWDKTTKFTWESDGTKIYYTQLTNIDPELETDFIMEYRLNSEKDTLFVKTSESDFTNEFIKKTAD</sequence>
<organism evidence="1 2">
    <name type="scientific">Neotamlana laminarinivorans</name>
    <dbReference type="NCBI Taxonomy" id="2883124"/>
    <lineage>
        <taxon>Bacteria</taxon>
        <taxon>Pseudomonadati</taxon>
        <taxon>Bacteroidota</taxon>
        <taxon>Flavobacteriia</taxon>
        <taxon>Flavobacteriales</taxon>
        <taxon>Flavobacteriaceae</taxon>
        <taxon>Neotamlana</taxon>
    </lineage>
</organism>
<evidence type="ECO:0000313" key="2">
    <source>
        <dbReference type="Proteomes" id="UP001139199"/>
    </source>
</evidence>
<comment type="caution">
    <text evidence="1">The sequence shown here is derived from an EMBL/GenBank/DDBJ whole genome shotgun (WGS) entry which is preliminary data.</text>
</comment>
<dbReference type="EMBL" id="JAJAPW010000016">
    <property type="protein sequence ID" value="MCB4800314.1"/>
    <property type="molecule type" value="Genomic_DNA"/>
</dbReference>
<dbReference type="PROSITE" id="PS51257">
    <property type="entry name" value="PROKAR_LIPOPROTEIN"/>
    <property type="match status" value="1"/>
</dbReference>
<gene>
    <name evidence="1" type="ORF">LG649_15790</name>
</gene>
<protein>
    <submittedName>
        <fullName evidence="1">Uncharacterized protein</fullName>
    </submittedName>
</protein>
<name>A0A9X1I1Z0_9FLAO</name>
<proteinExistence type="predicted"/>